<accession>A0A838A182</accession>
<dbReference type="Gene3D" id="1.10.357.10">
    <property type="entry name" value="Tetracycline Repressor, domain 2"/>
    <property type="match status" value="1"/>
</dbReference>
<gene>
    <name evidence="4" type="ORF">H0B56_04945</name>
</gene>
<evidence type="ECO:0000256" key="1">
    <source>
        <dbReference type="ARBA" id="ARBA00023125"/>
    </source>
</evidence>
<dbReference type="InterPro" id="IPR036271">
    <property type="entry name" value="Tet_transcr_reg_TetR-rel_C_sf"/>
</dbReference>
<dbReference type="SUPFAM" id="SSF48498">
    <property type="entry name" value="Tetracyclin repressor-like, C-terminal domain"/>
    <property type="match status" value="1"/>
</dbReference>
<evidence type="ECO:0000256" key="2">
    <source>
        <dbReference type="PROSITE-ProRule" id="PRU00335"/>
    </source>
</evidence>
<evidence type="ECO:0000313" key="5">
    <source>
        <dbReference type="Proteomes" id="UP000582974"/>
    </source>
</evidence>
<keyword evidence="5" id="KW-1185">Reference proteome</keyword>
<sequence>MTIQPSERCRVAAVLDTANETKDVRVDGRTTRWQEHKEQRRTEVVDAALRAIEEEGTGVSVRRIAQRLELPRQVVYRHFDGREDLDEHVRRRIVDMLLDELTPVLSPNGTLIETVRHAVGTYVSWIERHPHLHHFLVAGSSDQQVLASHAISGARTAVAARMEDAVGRALARYEGDPRLARPTAFGMLGFVDATVNSWRTDPNEKSLSAGQLTTYLTTSLCSMLSGTARALGVELDPDTSLASLLGG</sequence>
<proteinExistence type="predicted"/>
<organism evidence="4 5">
    <name type="scientific">Haloechinothrix aidingensis</name>
    <dbReference type="NCBI Taxonomy" id="2752311"/>
    <lineage>
        <taxon>Bacteria</taxon>
        <taxon>Bacillati</taxon>
        <taxon>Actinomycetota</taxon>
        <taxon>Actinomycetes</taxon>
        <taxon>Pseudonocardiales</taxon>
        <taxon>Pseudonocardiaceae</taxon>
        <taxon>Haloechinothrix</taxon>
    </lineage>
</organism>
<comment type="caution">
    <text evidence="4">The sequence shown here is derived from an EMBL/GenBank/DDBJ whole genome shotgun (WGS) entry which is preliminary data.</text>
</comment>
<dbReference type="Proteomes" id="UP000582974">
    <property type="component" value="Unassembled WGS sequence"/>
</dbReference>
<dbReference type="Pfam" id="PF00440">
    <property type="entry name" value="TetR_N"/>
    <property type="match status" value="1"/>
</dbReference>
<dbReference type="PANTHER" id="PTHR30055:SF160">
    <property type="entry name" value="TRANSCRIPTIONAL REGULATORY PROTEIN (PROBABLY ASNC-FAMILY)-RELATED"/>
    <property type="match status" value="1"/>
</dbReference>
<dbReference type="AlphaFoldDB" id="A0A838A182"/>
<dbReference type="GO" id="GO:0003700">
    <property type="term" value="F:DNA-binding transcription factor activity"/>
    <property type="evidence" value="ECO:0007669"/>
    <property type="project" value="TreeGrafter"/>
</dbReference>
<feature type="domain" description="HTH tetR-type" evidence="3">
    <location>
        <begin position="38"/>
        <end position="97"/>
    </location>
</feature>
<reference evidence="4 5" key="1">
    <citation type="submission" date="2020-07" db="EMBL/GenBank/DDBJ databases">
        <title>Genome of Haloechinothrix sp.</title>
        <authorList>
            <person name="Tang S.-K."/>
            <person name="Yang L."/>
            <person name="Zhu W.-Y."/>
        </authorList>
    </citation>
    <scope>NUCLEOTIDE SEQUENCE [LARGE SCALE GENOMIC DNA]</scope>
    <source>
        <strain evidence="4 5">YIM 98757</strain>
    </source>
</reference>
<dbReference type="EMBL" id="JACCKD010000002">
    <property type="protein sequence ID" value="MBA0124883.1"/>
    <property type="molecule type" value="Genomic_DNA"/>
</dbReference>
<dbReference type="SUPFAM" id="SSF46689">
    <property type="entry name" value="Homeodomain-like"/>
    <property type="match status" value="1"/>
</dbReference>
<keyword evidence="1 2" id="KW-0238">DNA-binding</keyword>
<dbReference type="PROSITE" id="PS50977">
    <property type="entry name" value="HTH_TETR_2"/>
    <property type="match status" value="1"/>
</dbReference>
<feature type="DNA-binding region" description="H-T-H motif" evidence="2">
    <location>
        <begin position="60"/>
        <end position="79"/>
    </location>
</feature>
<evidence type="ECO:0000259" key="3">
    <source>
        <dbReference type="PROSITE" id="PS50977"/>
    </source>
</evidence>
<dbReference type="InterPro" id="IPR009057">
    <property type="entry name" value="Homeodomain-like_sf"/>
</dbReference>
<protein>
    <submittedName>
        <fullName evidence="4">TetR/AcrR family transcriptional regulator</fullName>
    </submittedName>
</protein>
<dbReference type="GO" id="GO:0000976">
    <property type="term" value="F:transcription cis-regulatory region binding"/>
    <property type="evidence" value="ECO:0007669"/>
    <property type="project" value="TreeGrafter"/>
</dbReference>
<evidence type="ECO:0000313" key="4">
    <source>
        <dbReference type="EMBL" id="MBA0124883.1"/>
    </source>
</evidence>
<dbReference type="InterPro" id="IPR001647">
    <property type="entry name" value="HTH_TetR"/>
</dbReference>
<dbReference type="PANTHER" id="PTHR30055">
    <property type="entry name" value="HTH-TYPE TRANSCRIPTIONAL REGULATOR RUTR"/>
    <property type="match status" value="1"/>
</dbReference>
<dbReference type="InterPro" id="IPR050109">
    <property type="entry name" value="HTH-type_TetR-like_transc_reg"/>
</dbReference>
<name>A0A838A182_9PSEU</name>